<feature type="region of interest" description="Disordered" evidence="7">
    <location>
        <begin position="121"/>
        <end position="153"/>
    </location>
</feature>
<evidence type="ECO:0000256" key="3">
    <source>
        <dbReference type="ARBA" id="ARBA00022660"/>
    </source>
</evidence>
<dbReference type="InterPro" id="IPR006885">
    <property type="entry name" value="NADH_UbQ_FeS_4_mit-like"/>
</dbReference>
<keyword evidence="9" id="KW-1185">Reference proteome</keyword>
<keyword evidence="2" id="KW-0813">Transport</keyword>
<dbReference type="AlphaFoldDB" id="A0A512JJP5"/>
<dbReference type="Proteomes" id="UP000321750">
    <property type="component" value="Unassembled WGS sequence"/>
</dbReference>
<dbReference type="Gene3D" id="3.30.160.190">
    <property type="entry name" value="atu1810 like domain"/>
    <property type="match status" value="1"/>
</dbReference>
<keyword evidence="3" id="KW-0679">Respiratory chain</keyword>
<protein>
    <recommendedName>
        <fullName evidence="10">NADH-ubiquinone oxidoreductase</fullName>
    </recommendedName>
</protein>
<keyword evidence="4" id="KW-0809">Transit peptide</keyword>
<evidence type="ECO:0000313" key="9">
    <source>
        <dbReference type="Proteomes" id="UP000321750"/>
    </source>
</evidence>
<evidence type="ECO:0000256" key="2">
    <source>
        <dbReference type="ARBA" id="ARBA00022448"/>
    </source>
</evidence>
<dbReference type="Pfam" id="PF04800">
    <property type="entry name" value="NDUS4"/>
    <property type="match status" value="1"/>
</dbReference>
<evidence type="ECO:0000313" key="8">
    <source>
        <dbReference type="EMBL" id="GEP10175.1"/>
    </source>
</evidence>
<keyword evidence="6" id="KW-0472">Membrane</keyword>
<gene>
    <name evidence="8" type="ORF">MGN01_20200</name>
</gene>
<comment type="subcellular location">
    <subcellularLocation>
        <location evidence="1">Membrane</location>
    </subcellularLocation>
</comment>
<dbReference type="GO" id="GO:0022900">
    <property type="term" value="P:electron transport chain"/>
    <property type="evidence" value="ECO:0007669"/>
    <property type="project" value="InterPro"/>
</dbReference>
<feature type="compositionally biased region" description="Basic and acidic residues" evidence="7">
    <location>
        <begin position="142"/>
        <end position="153"/>
    </location>
</feature>
<dbReference type="EMBL" id="BJZV01000009">
    <property type="protein sequence ID" value="GEP10175.1"/>
    <property type="molecule type" value="Genomic_DNA"/>
</dbReference>
<accession>A0A512JJP5</accession>
<dbReference type="OrthoDB" id="7267013at2"/>
<proteinExistence type="predicted"/>
<evidence type="ECO:0000256" key="5">
    <source>
        <dbReference type="ARBA" id="ARBA00022982"/>
    </source>
</evidence>
<keyword evidence="5" id="KW-0249">Electron transport</keyword>
<evidence type="ECO:0008006" key="10">
    <source>
        <dbReference type="Google" id="ProtNLM"/>
    </source>
</evidence>
<dbReference type="GO" id="GO:0016020">
    <property type="term" value="C:membrane"/>
    <property type="evidence" value="ECO:0007669"/>
    <property type="project" value="UniProtKB-SubCell"/>
</dbReference>
<evidence type="ECO:0000256" key="6">
    <source>
        <dbReference type="ARBA" id="ARBA00023136"/>
    </source>
</evidence>
<reference evidence="8 9" key="1">
    <citation type="submission" date="2019-07" db="EMBL/GenBank/DDBJ databases">
        <title>Whole genome shotgun sequence of Methylobacterium gnaphalii NBRC 107716.</title>
        <authorList>
            <person name="Hosoyama A."/>
            <person name="Uohara A."/>
            <person name="Ohji S."/>
            <person name="Ichikawa N."/>
        </authorList>
    </citation>
    <scope>NUCLEOTIDE SEQUENCE [LARGE SCALE GENOMIC DNA]</scope>
    <source>
        <strain evidence="8 9">NBRC 107716</strain>
    </source>
</reference>
<evidence type="ECO:0000256" key="7">
    <source>
        <dbReference type="SAM" id="MobiDB-lite"/>
    </source>
</evidence>
<name>A0A512JJP5_9HYPH</name>
<organism evidence="8 9">
    <name type="scientific">Methylobacterium gnaphalii</name>
    <dbReference type="NCBI Taxonomy" id="1010610"/>
    <lineage>
        <taxon>Bacteria</taxon>
        <taxon>Pseudomonadati</taxon>
        <taxon>Pseudomonadota</taxon>
        <taxon>Alphaproteobacteria</taxon>
        <taxon>Hyphomicrobiales</taxon>
        <taxon>Methylobacteriaceae</taxon>
        <taxon>Methylobacterium</taxon>
    </lineage>
</organism>
<evidence type="ECO:0000256" key="4">
    <source>
        <dbReference type="ARBA" id="ARBA00022946"/>
    </source>
</evidence>
<comment type="caution">
    <text evidence="8">The sequence shown here is derived from an EMBL/GenBank/DDBJ whole genome shotgun (WGS) entry which is preliminary data.</text>
</comment>
<sequence>MQDHAIGIGHNNPPAAVIAPPWLAGRRALIRRRKRAVETAGRAHENEWLLTFECCAPPEIDGLMGWTGSADTLANEVRLTFANRAEAVAYAERQGLEYDAEPEPAWADRVTRVPPWQWNRRPAPPWGRPLGTLPRRSPTQARDNDRHERPSLPDLERAFINPAAVFAAPDEVLDHPRLMSGCKREILRRWAWDEYLKELAAAEGMSEGEPSRLDEVKAALLRLGETWRPKPFAPAAAGVRSQEDEAELLAA</sequence>
<evidence type="ECO:0000256" key="1">
    <source>
        <dbReference type="ARBA" id="ARBA00004370"/>
    </source>
</evidence>
<dbReference type="InterPro" id="IPR038532">
    <property type="entry name" value="NDUFS4-like_sf"/>
</dbReference>